<feature type="region of interest" description="Disordered" evidence="1">
    <location>
        <begin position="1"/>
        <end position="94"/>
    </location>
</feature>
<evidence type="ECO:0000313" key="3">
    <source>
        <dbReference type="Proteomes" id="UP000265325"/>
    </source>
</evidence>
<reference evidence="2 3" key="1">
    <citation type="submission" date="2015-05" db="EMBL/GenBank/DDBJ databases">
        <title>Draft Genome assembly of Streptomyces showdoensis.</title>
        <authorList>
            <person name="Thapa K.K."/>
            <person name="Metsa-Ketela M."/>
        </authorList>
    </citation>
    <scope>NUCLEOTIDE SEQUENCE [LARGE SCALE GENOMIC DNA]</scope>
    <source>
        <strain evidence="2 3">ATCC 15227</strain>
    </source>
</reference>
<dbReference type="EMBL" id="LAQS01000064">
    <property type="protein sequence ID" value="KKZ70254.1"/>
    <property type="molecule type" value="Genomic_DNA"/>
</dbReference>
<protein>
    <submittedName>
        <fullName evidence="2">Uncharacterized protein</fullName>
    </submittedName>
</protein>
<name>A0A2P2GFF8_STREW</name>
<dbReference type="Proteomes" id="UP000265325">
    <property type="component" value="Unassembled WGS sequence"/>
</dbReference>
<feature type="compositionally biased region" description="Low complexity" evidence="1">
    <location>
        <begin position="47"/>
        <end position="61"/>
    </location>
</feature>
<keyword evidence="3" id="KW-1185">Reference proteome</keyword>
<sequence>MPGAAKSSIRPRWVATGPEPGPSAQSRSSIRRPKIGSTFTTSKAVPQGSTAGAQGRSSQSSSRDRGPATAEASQAAPSSVTRAAWCRPSSRSRRARRISYGVVSSRSHVVIRKVYRA</sequence>
<evidence type="ECO:0000256" key="1">
    <source>
        <dbReference type="SAM" id="MobiDB-lite"/>
    </source>
</evidence>
<feature type="compositionally biased region" description="Polar residues" evidence="1">
    <location>
        <begin position="71"/>
        <end position="81"/>
    </location>
</feature>
<evidence type="ECO:0000313" key="2">
    <source>
        <dbReference type="EMBL" id="KKZ70254.1"/>
    </source>
</evidence>
<organism evidence="2 3">
    <name type="scientific">Streptomyces showdoensis</name>
    <dbReference type="NCBI Taxonomy" id="68268"/>
    <lineage>
        <taxon>Bacteria</taxon>
        <taxon>Bacillati</taxon>
        <taxon>Actinomycetota</taxon>
        <taxon>Actinomycetes</taxon>
        <taxon>Kitasatosporales</taxon>
        <taxon>Streptomycetaceae</taxon>
        <taxon>Streptomyces</taxon>
    </lineage>
</organism>
<dbReference type="AlphaFoldDB" id="A0A2P2GFF8"/>
<comment type="caution">
    <text evidence="2">The sequence shown here is derived from an EMBL/GenBank/DDBJ whole genome shotgun (WGS) entry which is preliminary data.</text>
</comment>
<proteinExistence type="predicted"/>
<gene>
    <name evidence="2" type="ORF">VO63_29955</name>
</gene>
<accession>A0A2P2GFF8</accession>